<accession>A0A1I7X921</accession>
<sequence length="40" mass="5012">MYNNMIDQNYYKFLSLARSSRSLMYINYKRKSTLFINIFY</sequence>
<dbReference type="AlphaFoldDB" id="A0A1I7X921"/>
<dbReference type="WBParaSite" id="Hba_13992">
    <property type="protein sequence ID" value="Hba_13992"/>
    <property type="gene ID" value="Hba_13992"/>
</dbReference>
<keyword evidence="1" id="KW-1185">Reference proteome</keyword>
<dbReference type="Proteomes" id="UP000095283">
    <property type="component" value="Unplaced"/>
</dbReference>
<evidence type="ECO:0000313" key="2">
    <source>
        <dbReference type="WBParaSite" id="Hba_13992"/>
    </source>
</evidence>
<evidence type="ECO:0000313" key="1">
    <source>
        <dbReference type="Proteomes" id="UP000095283"/>
    </source>
</evidence>
<name>A0A1I7X921_HETBA</name>
<reference evidence="2" key="1">
    <citation type="submission" date="2016-11" db="UniProtKB">
        <authorList>
            <consortium name="WormBaseParasite"/>
        </authorList>
    </citation>
    <scope>IDENTIFICATION</scope>
</reference>
<proteinExistence type="predicted"/>
<protein>
    <submittedName>
        <fullName evidence="2">Uncharacterized protein</fullName>
    </submittedName>
</protein>
<organism evidence="1 2">
    <name type="scientific">Heterorhabditis bacteriophora</name>
    <name type="common">Entomopathogenic nematode worm</name>
    <dbReference type="NCBI Taxonomy" id="37862"/>
    <lineage>
        <taxon>Eukaryota</taxon>
        <taxon>Metazoa</taxon>
        <taxon>Ecdysozoa</taxon>
        <taxon>Nematoda</taxon>
        <taxon>Chromadorea</taxon>
        <taxon>Rhabditida</taxon>
        <taxon>Rhabditina</taxon>
        <taxon>Rhabditomorpha</taxon>
        <taxon>Strongyloidea</taxon>
        <taxon>Heterorhabditidae</taxon>
        <taxon>Heterorhabditis</taxon>
    </lineage>
</organism>